<feature type="domain" description="ABC transporter" evidence="2">
    <location>
        <begin position="5"/>
        <end position="40"/>
    </location>
</feature>
<dbReference type="Proteomes" id="UP001194469">
    <property type="component" value="Unassembled WGS sequence"/>
</dbReference>
<dbReference type="Pfam" id="PF00005">
    <property type="entry name" value="ABC_tran"/>
    <property type="match status" value="1"/>
</dbReference>
<sequence>GLADRTAHRVTTLSGGERQRAAIARAILMRPKVLLADEPTGNLDARTGDVVARLLLELNRELGMTLVIVTHNRELADIMGRCLELRAGELYDQTR</sequence>
<keyword evidence="4" id="KW-1185">Reference proteome</keyword>
<dbReference type="GO" id="GO:0005524">
    <property type="term" value="F:ATP binding"/>
    <property type="evidence" value="ECO:0007669"/>
    <property type="project" value="UniProtKB-KW"/>
</dbReference>
<dbReference type="Gene3D" id="3.40.50.300">
    <property type="entry name" value="P-loop containing nucleotide triphosphate hydrolases"/>
    <property type="match status" value="1"/>
</dbReference>
<dbReference type="PANTHER" id="PTHR24220">
    <property type="entry name" value="IMPORT ATP-BINDING PROTEIN"/>
    <property type="match status" value="1"/>
</dbReference>
<dbReference type="EMBL" id="VRYY01000240">
    <property type="protein sequence ID" value="MBG3877205.1"/>
    <property type="molecule type" value="Genomic_DNA"/>
</dbReference>
<gene>
    <name evidence="3" type="ORF">FVW20_09305</name>
</gene>
<comment type="caution">
    <text evidence="3">The sequence shown here is derived from an EMBL/GenBank/DDBJ whole genome shotgun (WGS) entry which is preliminary data.</text>
</comment>
<evidence type="ECO:0000259" key="2">
    <source>
        <dbReference type="Pfam" id="PF00005"/>
    </source>
</evidence>
<feature type="non-terminal residue" evidence="3">
    <location>
        <position position="1"/>
    </location>
</feature>
<accession>A0ABS0J4T2</accession>
<dbReference type="InterPro" id="IPR003439">
    <property type="entry name" value="ABC_transporter-like_ATP-bd"/>
</dbReference>
<dbReference type="SUPFAM" id="SSF52540">
    <property type="entry name" value="P-loop containing nucleoside triphosphate hydrolases"/>
    <property type="match status" value="1"/>
</dbReference>
<keyword evidence="3" id="KW-0547">Nucleotide-binding</keyword>
<reference evidence="3 4" key="1">
    <citation type="submission" date="2019-08" db="EMBL/GenBank/DDBJ databases">
        <authorList>
            <person name="Luo N."/>
        </authorList>
    </citation>
    <scope>NUCLEOTIDE SEQUENCE [LARGE SCALE GENOMIC DNA]</scope>
    <source>
        <strain evidence="3 4">NCIMB 9442</strain>
    </source>
</reference>
<dbReference type="RefSeq" id="WP_196609202.1">
    <property type="nucleotide sequence ID" value="NZ_VRYY01000240.1"/>
</dbReference>
<comment type="similarity">
    <text evidence="1">Belongs to the ABC transporter superfamily.</text>
</comment>
<evidence type="ECO:0000313" key="4">
    <source>
        <dbReference type="Proteomes" id="UP001194469"/>
    </source>
</evidence>
<protein>
    <submittedName>
        <fullName evidence="3">ATP-binding cassette domain-containing protein</fullName>
    </submittedName>
</protein>
<organism evidence="3 4">
    <name type="scientific">Nitratidesulfovibrio oxamicus</name>
    <dbReference type="NCBI Taxonomy" id="32016"/>
    <lineage>
        <taxon>Bacteria</taxon>
        <taxon>Pseudomonadati</taxon>
        <taxon>Thermodesulfobacteriota</taxon>
        <taxon>Desulfovibrionia</taxon>
        <taxon>Desulfovibrionales</taxon>
        <taxon>Desulfovibrionaceae</taxon>
        <taxon>Nitratidesulfovibrio</taxon>
    </lineage>
</organism>
<evidence type="ECO:0000313" key="3">
    <source>
        <dbReference type="EMBL" id="MBG3877205.1"/>
    </source>
</evidence>
<evidence type="ECO:0000256" key="1">
    <source>
        <dbReference type="ARBA" id="ARBA00005417"/>
    </source>
</evidence>
<dbReference type="PANTHER" id="PTHR24220:SF689">
    <property type="entry name" value="LIPOPROTEIN-RELEASING SYSTEM ATP-BINDING PROTEIN LOLD"/>
    <property type="match status" value="1"/>
</dbReference>
<dbReference type="InterPro" id="IPR027417">
    <property type="entry name" value="P-loop_NTPase"/>
</dbReference>
<keyword evidence="3" id="KW-0067">ATP-binding</keyword>
<proteinExistence type="inferred from homology"/>
<dbReference type="InterPro" id="IPR015854">
    <property type="entry name" value="ABC_transpr_LolD-like"/>
</dbReference>
<name>A0ABS0J4T2_9BACT</name>